<evidence type="ECO:0000313" key="2">
    <source>
        <dbReference type="Proteomes" id="UP000887159"/>
    </source>
</evidence>
<protein>
    <submittedName>
        <fullName evidence="1">Uncharacterized protein</fullName>
    </submittedName>
</protein>
<keyword evidence="2" id="KW-1185">Reference proteome</keyword>
<dbReference type="AlphaFoldDB" id="A0A8X6VKP9"/>
<name>A0A8X6VKP9_TRICX</name>
<comment type="caution">
    <text evidence="1">The sequence shown here is derived from an EMBL/GenBank/DDBJ whole genome shotgun (WGS) entry which is preliminary data.</text>
</comment>
<sequence length="89" mass="10187">MVYGGRPRPIHGHRSSQVASLHIVRNPQFFGEYKWKKKLTVEIIRIMILLRLNRERDEAPIADKALGPVGPCLKTSLHVSIVCSMKRLK</sequence>
<reference evidence="1" key="1">
    <citation type="submission" date="2020-08" db="EMBL/GenBank/DDBJ databases">
        <title>Multicomponent nature underlies the extraordinary mechanical properties of spider dragline silk.</title>
        <authorList>
            <person name="Kono N."/>
            <person name="Nakamura H."/>
            <person name="Mori M."/>
            <person name="Yoshida Y."/>
            <person name="Ohtoshi R."/>
            <person name="Malay A.D."/>
            <person name="Moran D.A.P."/>
            <person name="Tomita M."/>
            <person name="Numata K."/>
            <person name="Arakawa K."/>
        </authorList>
    </citation>
    <scope>NUCLEOTIDE SEQUENCE</scope>
</reference>
<accession>A0A8X6VKP9</accession>
<dbReference type="EMBL" id="BMAU01021291">
    <property type="protein sequence ID" value="GFY09620.1"/>
    <property type="molecule type" value="Genomic_DNA"/>
</dbReference>
<gene>
    <name evidence="1" type="ORF">TNCV_381151</name>
</gene>
<dbReference type="Proteomes" id="UP000887159">
    <property type="component" value="Unassembled WGS sequence"/>
</dbReference>
<organism evidence="1 2">
    <name type="scientific">Trichonephila clavipes</name>
    <name type="common">Golden silk orbweaver</name>
    <name type="synonym">Nephila clavipes</name>
    <dbReference type="NCBI Taxonomy" id="2585209"/>
    <lineage>
        <taxon>Eukaryota</taxon>
        <taxon>Metazoa</taxon>
        <taxon>Ecdysozoa</taxon>
        <taxon>Arthropoda</taxon>
        <taxon>Chelicerata</taxon>
        <taxon>Arachnida</taxon>
        <taxon>Araneae</taxon>
        <taxon>Araneomorphae</taxon>
        <taxon>Entelegynae</taxon>
        <taxon>Araneoidea</taxon>
        <taxon>Nephilidae</taxon>
        <taxon>Trichonephila</taxon>
    </lineage>
</organism>
<evidence type="ECO:0000313" key="1">
    <source>
        <dbReference type="EMBL" id="GFY09620.1"/>
    </source>
</evidence>
<proteinExistence type="predicted"/>